<dbReference type="FunFam" id="1.25.40.20:FF:000198">
    <property type="entry name" value="Myosin binding subunit, isoform P"/>
    <property type="match status" value="1"/>
</dbReference>
<gene>
    <name evidence="4" type="ORF">g.37910</name>
</gene>
<feature type="region of interest" description="Disordered" evidence="3">
    <location>
        <begin position="315"/>
        <end position="350"/>
    </location>
</feature>
<evidence type="ECO:0000313" key="4">
    <source>
        <dbReference type="EMBL" id="JAS34578.1"/>
    </source>
</evidence>
<dbReference type="PROSITE" id="PS50297">
    <property type="entry name" value="ANK_REP_REGION"/>
    <property type="match status" value="4"/>
</dbReference>
<organism evidence="4">
    <name type="scientific">Clastoptera arizonana</name>
    <name type="common">Arizona spittle bug</name>
    <dbReference type="NCBI Taxonomy" id="38151"/>
    <lineage>
        <taxon>Eukaryota</taxon>
        <taxon>Metazoa</taxon>
        <taxon>Ecdysozoa</taxon>
        <taxon>Arthropoda</taxon>
        <taxon>Hexapoda</taxon>
        <taxon>Insecta</taxon>
        <taxon>Pterygota</taxon>
        <taxon>Neoptera</taxon>
        <taxon>Paraneoptera</taxon>
        <taxon>Hemiptera</taxon>
        <taxon>Auchenorrhyncha</taxon>
        <taxon>Cercopoidea</taxon>
        <taxon>Clastopteridae</taxon>
        <taxon>Clastoptera</taxon>
    </lineage>
</organism>
<dbReference type="PANTHER" id="PTHR24179:SF29">
    <property type="entry name" value="LD46604P"/>
    <property type="match status" value="1"/>
</dbReference>
<feature type="repeat" description="ANK" evidence="2">
    <location>
        <begin position="126"/>
        <end position="158"/>
    </location>
</feature>
<keyword evidence="1" id="KW-0677">Repeat</keyword>
<dbReference type="GO" id="GO:0004857">
    <property type="term" value="F:enzyme inhibitor activity"/>
    <property type="evidence" value="ECO:0007669"/>
    <property type="project" value="TreeGrafter"/>
</dbReference>
<dbReference type="GO" id="GO:0005737">
    <property type="term" value="C:cytoplasm"/>
    <property type="evidence" value="ECO:0007669"/>
    <property type="project" value="TreeGrafter"/>
</dbReference>
<feature type="repeat" description="ANK" evidence="2">
    <location>
        <begin position="254"/>
        <end position="286"/>
    </location>
</feature>
<name>A0A1B6E9G3_9HEMI</name>
<dbReference type="GO" id="GO:0017020">
    <property type="term" value="F:myosin phosphatase regulator activity"/>
    <property type="evidence" value="ECO:0007669"/>
    <property type="project" value="TreeGrafter"/>
</dbReference>
<feature type="repeat" description="ANK" evidence="2">
    <location>
        <begin position="93"/>
        <end position="125"/>
    </location>
</feature>
<dbReference type="Pfam" id="PF12796">
    <property type="entry name" value="Ank_2"/>
    <property type="match status" value="2"/>
</dbReference>
<dbReference type="InterPro" id="IPR051226">
    <property type="entry name" value="PP1_Regulatory_Subunit"/>
</dbReference>
<sequence>MDHSELISEMAHVEHMSTQERLHLARRRRNQQLKLWAQREKEWQRHRSKEKLGKPKVYFSDSVMLLEAASRNDIGEVRRLLMKGVNPDSTNEDGLTALHQCCIDDNEEMMKLLLEFGANVNAEDSEKWTPLHAAATCGHLHLVRYLIKSGANLLAVNADGNMAYDICEDEAALEHIESEMARRGVTQELIDETRSATESAMLQDLIFTASVGSDLDVHDEQGATPLHIGAANGYLRVVEFLLDQHVSTDVKDYDGWQPVHAAACWGHMEVLELLVQSGADLNARTKHDETPADICEDPELRERIIELKSEQETKRLQEAQRRRVRRSQSTSNTRTQSVRRTSIRDKTLTSKKDAVEEARLRRQAQEVFIPPVDIPDVGIKVPAEAVIGNTIEMTTIPKEDHWDSNGELILGRREPGDLMLARREPEGKDDDNVCTEDESKAPTVELPTEASYTTEGNGKINIHVSVTINAGTLAELKKQRAQNRNSSPDVSVIHQQSSSRSSLTGSENLSPAVKRFAGNTGDNVIGDTRVRRCCIIS</sequence>
<dbReference type="PRINTS" id="PR01415">
    <property type="entry name" value="ANKYRIN"/>
</dbReference>
<dbReference type="SUPFAM" id="SSF48403">
    <property type="entry name" value="Ankyrin repeat"/>
    <property type="match status" value="1"/>
</dbReference>
<reference evidence="4" key="1">
    <citation type="submission" date="2015-12" db="EMBL/GenBank/DDBJ databases">
        <title>De novo transcriptome assembly of four potential Pierce s Disease insect vectors from Arizona vineyards.</title>
        <authorList>
            <person name="Tassone E.E."/>
        </authorList>
    </citation>
    <scope>NUCLEOTIDE SEQUENCE</scope>
</reference>
<feature type="compositionally biased region" description="Low complexity" evidence="3">
    <location>
        <begin position="491"/>
        <end position="507"/>
    </location>
</feature>
<feature type="region of interest" description="Disordered" evidence="3">
    <location>
        <begin position="423"/>
        <end position="444"/>
    </location>
</feature>
<evidence type="ECO:0000256" key="3">
    <source>
        <dbReference type="SAM" id="MobiDB-lite"/>
    </source>
</evidence>
<proteinExistence type="predicted"/>
<evidence type="ECO:0000256" key="1">
    <source>
        <dbReference type="ARBA" id="ARBA00022737"/>
    </source>
</evidence>
<dbReference type="Gene3D" id="1.25.40.20">
    <property type="entry name" value="Ankyrin repeat-containing domain"/>
    <property type="match status" value="2"/>
</dbReference>
<dbReference type="EMBL" id="GEDC01002720">
    <property type="protein sequence ID" value="JAS34578.1"/>
    <property type="molecule type" value="Transcribed_RNA"/>
</dbReference>
<feature type="compositionally biased region" description="Low complexity" evidence="3">
    <location>
        <begin position="327"/>
        <end position="340"/>
    </location>
</feature>
<feature type="compositionally biased region" description="Acidic residues" evidence="3">
    <location>
        <begin position="427"/>
        <end position="436"/>
    </location>
</feature>
<feature type="repeat" description="ANK" evidence="2">
    <location>
        <begin position="221"/>
        <end position="253"/>
    </location>
</feature>
<dbReference type="AlphaFoldDB" id="A0A1B6E9G3"/>
<feature type="region of interest" description="Disordered" evidence="3">
    <location>
        <begin position="480"/>
        <end position="507"/>
    </location>
</feature>
<dbReference type="InterPro" id="IPR002110">
    <property type="entry name" value="Ankyrin_rpt"/>
</dbReference>
<dbReference type="PANTHER" id="PTHR24179">
    <property type="entry name" value="PROTEIN PHOSPHATASE 1 REGULATORY SUBUNIT 12"/>
    <property type="match status" value="1"/>
</dbReference>
<protein>
    <submittedName>
        <fullName evidence="4">Uncharacterized protein</fullName>
    </submittedName>
</protein>
<keyword evidence="2" id="KW-0040">ANK repeat</keyword>
<dbReference type="InterPro" id="IPR036770">
    <property type="entry name" value="Ankyrin_rpt-contain_sf"/>
</dbReference>
<dbReference type="SMART" id="SM00248">
    <property type="entry name" value="ANK"/>
    <property type="match status" value="5"/>
</dbReference>
<dbReference type="PROSITE" id="PS50088">
    <property type="entry name" value="ANK_REPEAT"/>
    <property type="match status" value="4"/>
</dbReference>
<accession>A0A1B6E9G3</accession>
<evidence type="ECO:0000256" key="2">
    <source>
        <dbReference type="PROSITE-ProRule" id="PRU00023"/>
    </source>
</evidence>